<evidence type="ECO:0008006" key="4">
    <source>
        <dbReference type="Google" id="ProtNLM"/>
    </source>
</evidence>
<feature type="transmembrane region" description="Helical" evidence="1">
    <location>
        <begin position="299"/>
        <end position="318"/>
    </location>
</feature>
<dbReference type="RefSeq" id="WP_143434552.1">
    <property type="nucleotide sequence ID" value="NZ_BMKF01000002.1"/>
</dbReference>
<evidence type="ECO:0000256" key="1">
    <source>
        <dbReference type="SAM" id="Phobius"/>
    </source>
</evidence>
<keyword evidence="1" id="KW-0812">Transmembrane</keyword>
<evidence type="ECO:0000313" key="2">
    <source>
        <dbReference type="EMBL" id="GGB67880.1"/>
    </source>
</evidence>
<sequence>MGIELIGLITVALGGFAMLRSSAMALTVLCCMGLLGAASAMAFGGANITPGHLSLGFFVLAVIVRRDGIGYATLPMQRGGPGFVLLLLCLWGLVSGMFLPRLFAGELMVFPMTPDFKFIIEEPLYPSGSNFNHAVYFMSGLFVFSFVASMARTNEMMKKAGGALIIAGVVNLVIVLVDTVTFAVGASAMLDFIRNADYSQIFYHKFMGVKRVTGSFPEASAFAAVAVGLFAYNFRLWRGGVRTRMTGWVTIGTLAAILFSFSTTGYIALIVYLTIAYSSLLIRSDRNTPYAMRSSTNRAIFLSLGPLLVLAGATAVAIKPDLISPIVDTFDASITNKLGSASGVERTSWNMVGLRAFFETFGLGAGIGSVRTSSFLVGVLANLGIIGAVFFTVFLARLFLVDRSARSGLADNESRQYAAAARAGCFTIFVASAVSSSSVDLGIHFFVMAGLACASLFYRRVPADVVAPNVEQDAVPPASGTISARMRGHFS</sequence>
<feature type="transmembrane region" description="Helical" evidence="1">
    <location>
        <begin position="83"/>
        <end position="103"/>
    </location>
</feature>
<feature type="transmembrane region" description="Helical" evidence="1">
    <location>
        <begin position="41"/>
        <end position="63"/>
    </location>
</feature>
<keyword evidence="3" id="KW-1185">Reference proteome</keyword>
<feature type="transmembrane region" description="Helical" evidence="1">
    <location>
        <begin position="375"/>
        <end position="396"/>
    </location>
</feature>
<comment type="caution">
    <text evidence="2">The sequence shown here is derived from an EMBL/GenBank/DDBJ whole genome shotgun (WGS) entry which is preliminary data.</text>
</comment>
<feature type="transmembrane region" description="Helical" evidence="1">
    <location>
        <begin position="249"/>
        <end position="279"/>
    </location>
</feature>
<feature type="transmembrane region" description="Helical" evidence="1">
    <location>
        <begin position="133"/>
        <end position="151"/>
    </location>
</feature>
<dbReference type="Proteomes" id="UP000628854">
    <property type="component" value="Unassembled WGS sequence"/>
</dbReference>
<organism evidence="2 3">
    <name type="scientific">Henriciella pelagia</name>
    <dbReference type="NCBI Taxonomy" id="1977912"/>
    <lineage>
        <taxon>Bacteria</taxon>
        <taxon>Pseudomonadati</taxon>
        <taxon>Pseudomonadota</taxon>
        <taxon>Alphaproteobacteria</taxon>
        <taxon>Hyphomonadales</taxon>
        <taxon>Hyphomonadaceae</taxon>
        <taxon>Henriciella</taxon>
    </lineage>
</organism>
<feature type="transmembrane region" description="Helical" evidence="1">
    <location>
        <begin position="163"/>
        <end position="190"/>
    </location>
</feature>
<feature type="transmembrane region" description="Helical" evidence="1">
    <location>
        <begin position="219"/>
        <end position="237"/>
    </location>
</feature>
<gene>
    <name evidence="2" type="ORF">GCM10011503_15700</name>
</gene>
<feature type="transmembrane region" description="Helical" evidence="1">
    <location>
        <begin position="441"/>
        <end position="458"/>
    </location>
</feature>
<accession>A0ABQ1JFT7</accession>
<dbReference type="EMBL" id="BMKF01000002">
    <property type="protein sequence ID" value="GGB67880.1"/>
    <property type="molecule type" value="Genomic_DNA"/>
</dbReference>
<evidence type="ECO:0000313" key="3">
    <source>
        <dbReference type="Proteomes" id="UP000628854"/>
    </source>
</evidence>
<protein>
    <recommendedName>
        <fullName evidence="4">Glycoside hydrolase</fullName>
    </recommendedName>
</protein>
<keyword evidence="1" id="KW-1133">Transmembrane helix</keyword>
<keyword evidence="1" id="KW-0472">Membrane</keyword>
<reference evidence="3" key="1">
    <citation type="journal article" date="2019" name="Int. J. Syst. Evol. Microbiol.">
        <title>The Global Catalogue of Microorganisms (GCM) 10K type strain sequencing project: providing services to taxonomists for standard genome sequencing and annotation.</title>
        <authorList>
            <consortium name="The Broad Institute Genomics Platform"/>
            <consortium name="The Broad Institute Genome Sequencing Center for Infectious Disease"/>
            <person name="Wu L."/>
            <person name="Ma J."/>
        </authorList>
    </citation>
    <scope>NUCLEOTIDE SEQUENCE [LARGE SCALE GENOMIC DNA]</scope>
    <source>
        <strain evidence="3">CGMCC 1.15928</strain>
    </source>
</reference>
<proteinExistence type="predicted"/>
<name>A0ABQ1JFT7_9PROT</name>